<dbReference type="STRING" id="1123272.SAMN02745824_0133"/>
<evidence type="ECO:0000256" key="6">
    <source>
        <dbReference type="ARBA" id="ARBA00022741"/>
    </source>
</evidence>
<evidence type="ECO:0000256" key="3">
    <source>
        <dbReference type="ARBA" id="ARBA00022694"/>
    </source>
</evidence>
<evidence type="ECO:0000256" key="4">
    <source>
        <dbReference type="ARBA" id="ARBA00022695"/>
    </source>
</evidence>
<evidence type="ECO:0000256" key="7">
    <source>
        <dbReference type="ARBA" id="ARBA00022842"/>
    </source>
</evidence>
<dbReference type="PANTHER" id="PTHR46173">
    <property type="entry name" value="CCA TRNA NUCLEOTIDYLTRANSFERASE 1, MITOCHONDRIAL"/>
    <property type="match status" value="1"/>
</dbReference>
<evidence type="ECO:0000256" key="2">
    <source>
        <dbReference type="ARBA" id="ARBA00022679"/>
    </source>
</evidence>
<dbReference type="SUPFAM" id="SSF81891">
    <property type="entry name" value="Poly A polymerase C-terminal region-like"/>
    <property type="match status" value="1"/>
</dbReference>
<dbReference type="PANTHER" id="PTHR46173:SF1">
    <property type="entry name" value="CCA TRNA NUCLEOTIDYLTRANSFERASE 1, MITOCHONDRIAL"/>
    <property type="match status" value="1"/>
</dbReference>
<dbReference type="Gene3D" id="1.10.3090.10">
    <property type="entry name" value="cca-adding enzyme, domain 2"/>
    <property type="match status" value="1"/>
</dbReference>
<dbReference type="GO" id="GO:0046872">
    <property type="term" value="F:metal ion binding"/>
    <property type="evidence" value="ECO:0007669"/>
    <property type="project" value="UniProtKB-KW"/>
</dbReference>
<dbReference type="GO" id="GO:0000049">
    <property type="term" value="F:tRNA binding"/>
    <property type="evidence" value="ECO:0007669"/>
    <property type="project" value="TreeGrafter"/>
</dbReference>
<dbReference type="SUPFAM" id="SSF81301">
    <property type="entry name" value="Nucleotidyltransferase"/>
    <property type="match status" value="1"/>
</dbReference>
<evidence type="ECO:0000259" key="9">
    <source>
        <dbReference type="Pfam" id="PF01743"/>
    </source>
</evidence>
<keyword evidence="6" id="KW-0547">Nucleotide-binding</keyword>
<evidence type="ECO:0000256" key="8">
    <source>
        <dbReference type="RuleBase" id="RU003953"/>
    </source>
</evidence>
<dbReference type="InterPro" id="IPR032828">
    <property type="entry name" value="PolyA_RNA-bd"/>
</dbReference>
<evidence type="ECO:0000313" key="12">
    <source>
        <dbReference type="Proteomes" id="UP000185192"/>
    </source>
</evidence>
<evidence type="ECO:0000256" key="5">
    <source>
        <dbReference type="ARBA" id="ARBA00022723"/>
    </source>
</evidence>
<keyword evidence="4" id="KW-0548">Nucleotidyltransferase</keyword>
<dbReference type="InterPro" id="IPR043519">
    <property type="entry name" value="NT_sf"/>
</dbReference>
<keyword evidence="2 8" id="KW-0808">Transferase</keyword>
<dbReference type="Pfam" id="PF01743">
    <property type="entry name" value="PolyA_pol"/>
    <property type="match status" value="1"/>
</dbReference>
<dbReference type="GO" id="GO:0000166">
    <property type="term" value="F:nucleotide binding"/>
    <property type="evidence" value="ECO:0007669"/>
    <property type="project" value="UniProtKB-KW"/>
</dbReference>
<dbReference type="GO" id="GO:0016779">
    <property type="term" value="F:nucleotidyltransferase activity"/>
    <property type="evidence" value="ECO:0007669"/>
    <property type="project" value="UniProtKB-KW"/>
</dbReference>
<keyword evidence="3" id="KW-0819">tRNA processing</keyword>
<organism evidence="11 12">
    <name type="scientific">Parasphingorhabdus marina DSM 22363</name>
    <dbReference type="NCBI Taxonomy" id="1123272"/>
    <lineage>
        <taxon>Bacteria</taxon>
        <taxon>Pseudomonadati</taxon>
        <taxon>Pseudomonadota</taxon>
        <taxon>Alphaproteobacteria</taxon>
        <taxon>Sphingomonadales</taxon>
        <taxon>Sphingomonadaceae</taxon>
        <taxon>Parasphingorhabdus</taxon>
    </lineage>
</organism>
<evidence type="ECO:0000256" key="1">
    <source>
        <dbReference type="ARBA" id="ARBA00001946"/>
    </source>
</evidence>
<comment type="similarity">
    <text evidence="8">Belongs to the tRNA nucleotidyltransferase/poly(A) polymerase family.</text>
</comment>
<name>A0A1N6CMC3_9SPHN</name>
<dbReference type="RefSeq" id="WP_074203253.1">
    <property type="nucleotide sequence ID" value="NZ_FSQW01000001.1"/>
</dbReference>
<keyword evidence="8" id="KW-0694">RNA-binding</keyword>
<keyword evidence="7" id="KW-0460">Magnesium</keyword>
<dbReference type="InterPro" id="IPR050264">
    <property type="entry name" value="Bact_CCA-adding_enz_type3_sf"/>
</dbReference>
<dbReference type="CDD" id="cd05398">
    <property type="entry name" value="NT_ClassII-CCAase"/>
    <property type="match status" value="1"/>
</dbReference>
<dbReference type="Proteomes" id="UP000185192">
    <property type="component" value="Unassembled WGS sequence"/>
</dbReference>
<dbReference type="EMBL" id="FSQW01000001">
    <property type="protein sequence ID" value="SIN59605.1"/>
    <property type="molecule type" value="Genomic_DNA"/>
</dbReference>
<protein>
    <submittedName>
        <fullName evidence="11">Poly(A) polymerase</fullName>
    </submittedName>
</protein>
<feature type="domain" description="tRNA nucleotidyltransferase/poly(A) polymerase RNA and SrmB- binding" evidence="10">
    <location>
        <begin position="182"/>
        <end position="238"/>
    </location>
</feature>
<feature type="domain" description="Poly A polymerase head" evidence="9">
    <location>
        <begin position="29"/>
        <end position="151"/>
    </location>
</feature>
<dbReference type="InterPro" id="IPR002646">
    <property type="entry name" value="PolA_pol_head_dom"/>
</dbReference>
<evidence type="ECO:0000313" key="11">
    <source>
        <dbReference type="EMBL" id="SIN59605.1"/>
    </source>
</evidence>
<evidence type="ECO:0000259" key="10">
    <source>
        <dbReference type="Pfam" id="PF12627"/>
    </source>
</evidence>
<accession>A0A1N6CMC3</accession>
<dbReference type="OrthoDB" id="9805698at2"/>
<keyword evidence="12" id="KW-1185">Reference proteome</keyword>
<dbReference type="AlphaFoldDB" id="A0A1N6CMC3"/>
<dbReference type="Pfam" id="PF12627">
    <property type="entry name" value="PolyA_pol_RNAbd"/>
    <property type="match status" value="1"/>
</dbReference>
<proteinExistence type="inferred from homology"/>
<comment type="cofactor">
    <cofactor evidence="1">
        <name>Mg(2+)</name>
        <dbReference type="ChEBI" id="CHEBI:18420"/>
    </cofactor>
</comment>
<gene>
    <name evidence="11" type="ORF">SAMN02745824_0133</name>
</gene>
<keyword evidence="5" id="KW-0479">Metal-binding</keyword>
<sequence length="402" mass="44315">MKLPPASWHQRESLKNLVALLGGDQGDTRFVGGAVRDTLLGLPVSDVDLATTLTPEAVINRLKAAKIKVIPTGLAHGTVTAVTDDGPVEITTLRSDVSTDGRRATVAFTDDWKEDAARRDFTINALSADPVTLEVHDYFHGTRDLETRHVRFIGSATERIAEDHLRIMRYFRFLARFGNDAVDQDAFAACKQAAASLRSLSRERIADELMKLLATKNPVFAVGQMFQAGLFAHIFAETDGEAELLLARLIRRETEMDVSADPLRRLIALLPKDSDLSLKIVTLLRFSKKMRRAVTSRLSEPSPVPEAIPALAYHHGADAARDMALLFAQDSDLPASLALLENWTKPEFPIGGGDLVEMGLERGPIVAETLREIEQAWIEKGFPGDREAFELAKLMVRQASTR</sequence>
<dbReference type="Gene3D" id="3.30.460.10">
    <property type="entry name" value="Beta Polymerase, domain 2"/>
    <property type="match status" value="1"/>
</dbReference>
<reference evidence="12" key="1">
    <citation type="submission" date="2016-11" db="EMBL/GenBank/DDBJ databases">
        <authorList>
            <person name="Varghese N."/>
            <person name="Submissions S."/>
        </authorList>
    </citation>
    <scope>NUCLEOTIDE SEQUENCE [LARGE SCALE GENOMIC DNA]</scope>
    <source>
        <strain evidence="12">DSM 22363</strain>
    </source>
</reference>
<dbReference type="GO" id="GO:0008033">
    <property type="term" value="P:tRNA processing"/>
    <property type="evidence" value="ECO:0007669"/>
    <property type="project" value="UniProtKB-KW"/>
</dbReference>